<feature type="compositionally biased region" description="Acidic residues" evidence="1">
    <location>
        <begin position="243"/>
        <end position="255"/>
    </location>
</feature>
<reference evidence="2" key="1">
    <citation type="submission" date="2019-11" db="UniProtKB">
        <authorList>
            <consortium name="WormBaseParasite"/>
        </authorList>
    </citation>
    <scope>IDENTIFICATION</scope>
</reference>
<evidence type="ECO:0000256" key="1">
    <source>
        <dbReference type="SAM" id="MobiDB-lite"/>
    </source>
</evidence>
<protein>
    <submittedName>
        <fullName evidence="2">PIPK domain-containing protein</fullName>
    </submittedName>
</protein>
<dbReference type="Gene3D" id="3.30.1140.40">
    <property type="entry name" value="Tctex-1"/>
    <property type="match status" value="1"/>
</dbReference>
<sequence>MKLLANYKPWGGLNSEIASRSKKENDLSPLLQPEAGNRADRPRTDLFQLAKDLRRLEKRAATAHRKSKTSSSKLVEIMSGVIKSAQGKSLSSRQALVHLGSKVSLPYCRPHWSRHKDDLNTLLYAIDGFLQWSRSREPVRGFLNISNRTRFKCFRYSRANLPVPSILPKPTSWKETEIDEQPSEEWHLLPDSGVEQPVSSLQQITFNVDILQSEFYAIIGRLSGFSHVVMCDPSIVLPPPPVVDDDEDDNDDDEKDDHSDRKSGKESIKGDNDNATTLLEDTNQNQITFDKFKPTVISLRRSSKASRISIESDYSCKLTIFAAYIALKWVRHMLAVGKKQGVSVTSEVFLGRISVTSRSASLFAVLDLSPDTIITCPKLKDSLIEASVNEQKYALRASFLKGGIFSRRSVRNLQRLPMLLLSRNRARFRRSPNASWGIVPSSPARPRRNLMKSATGGERSTLFSPYKSFRRRNSSTSIHLAARRSSITSISTLQVDLAGRESEARRATLFRLIVSSPLTALRADFGVLNRSNTTEVSIISSVLKSRTKQRITRVRGTDAVPSSKEIEAMFKRLQMKNAPGYLALRPLQRIAESIKSTLAGLTISMMRGCKYHQVKVTRLGPTLAFVLRNQIRDLLNEHHECEETKCRDRPSTEEEKSADNSDTAAFRVVTHVTVVEALEQGVMTASQALKEDNMDTYYSFVYKDQDAITVSAVYLMRQFVRFPNVVITANPVIREAYERLVLQPSPVVLIYCKKAVDVKYSFCSDK</sequence>
<feature type="region of interest" description="Disordered" evidence="1">
    <location>
        <begin position="239"/>
        <end position="280"/>
    </location>
</feature>
<organism evidence="2">
    <name type="scientific">Mesocestoides corti</name>
    <name type="common">Flatworm</name>
    <dbReference type="NCBI Taxonomy" id="53468"/>
    <lineage>
        <taxon>Eukaryota</taxon>
        <taxon>Metazoa</taxon>
        <taxon>Spiralia</taxon>
        <taxon>Lophotrochozoa</taxon>
        <taxon>Platyhelminthes</taxon>
        <taxon>Cestoda</taxon>
        <taxon>Eucestoda</taxon>
        <taxon>Cyclophyllidea</taxon>
        <taxon>Mesocestoididae</taxon>
        <taxon>Mesocestoides</taxon>
    </lineage>
</organism>
<accession>A0A5K3FBE5</accession>
<evidence type="ECO:0000313" key="2">
    <source>
        <dbReference type="WBParaSite" id="MCU_006829-RA"/>
    </source>
</evidence>
<dbReference type="AlphaFoldDB" id="A0A5K3FBE5"/>
<dbReference type="WBParaSite" id="MCU_006829-RA">
    <property type="protein sequence ID" value="MCU_006829-RA"/>
    <property type="gene ID" value="MCU_006829"/>
</dbReference>
<feature type="region of interest" description="Disordered" evidence="1">
    <location>
        <begin position="18"/>
        <end position="43"/>
    </location>
</feature>
<feature type="compositionally biased region" description="Basic and acidic residues" evidence="1">
    <location>
        <begin position="256"/>
        <end position="272"/>
    </location>
</feature>
<name>A0A5K3FBE5_MESCO</name>
<dbReference type="InterPro" id="IPR038586">
    <property type="entry name" value="Tctex-1-like_sf"/>
</dbReference>
<proteinExistence type="predicted"/>